<accession>A0A6J5T6A1</accession>
<sequence length="146" mass="17199">MMNRYKIELELKVEGNINSTWLEEAIGIHLNDGGGEHVKVVKLYKEPIGANVKIKWIDETFHPEHEVETSWVHFSFSKEPTFDDSVDDLMVEDQYGIRDYDIFFYVDKEKGLQELMEYPNDNSYVILDYKLVYSIQEVLDNKNLTN</sequence>
<proteinExistence type="predicted"/>
<name>A0A6J5T6A1_9CAUD</name>
<reference evidence="1" key="1">
    <citation type="submission" date="2020-05" db="EMBL/GenBank/DDBJ databases">
        <authorList>
            <person name="Chiriac C."/>
            <person name="Salcher M."/>
            <person name="Ghai R."/>
            <person name="Kavagutti S V."/>
        </authorList>
    </citation>
    <scope>NUCLEOTIDE SEQUENCE</scope>
</reference>
<gene>
    <name evidence="1" type="ORF">UFOVP1655_141</name>
</gene>
<organism evidence="1">
    <name type="scientific">uncultured Caudovirales phage</name>
    <dbReference type="NCBI Taxonomy" id="2100421"/>
    <lineage>
        <taxon>Viruses</taxon>
        <taxon>Duplodnaviria</taxon>
        <taxon>Heunggongvirae</taxon>
        <taxon>Uroviricota</taxon>
        <taxon>Caudoviricetes</taxon>
        <taxon>Peduoviridae</taxon>
        <taxon>Maltschvirus</taxon>
        <taxon>Maltschvirus maltsch</taxon>
    </lineage>
</organism>
<dbReference type="EMBL" id="LR797523">
    <property type="protein sequence ID" value="CAB4222581.1"/>
    <property type="molecule type" value="Genomic_DNA"/>
</dbReference>
<evidence type="ECO:0000313" key="1">
    <source>
        <dbReference type="EMBL" id="CAB4222581.1"/>
    </source>
</evidence>
<protein>
    <submittedName>
        <fullName evidence="1">Uncharacterized protein</fullName>
    </submittedName>
</protein>